<dbReference type="Proteomes" id="UP000026999">
    <property type="component" value="Segment"/>
</dbReference>
<dbReference type="OrthoDB" id="30846at10239"/>
<protein>
    <submittedName>
        <fullName evidence="1">Uncharacterized protein</fullName>
    </submittedName>
</protein>
<keyword evidence="2" id="KW-1185">Reference proteome</keyword>
<gene>
    <name evidence="1" type="ORF">PHAGE6E_73</name>
</gene>
<evidence type="ECO:0000313" key="1">
    <source>
        <dbReference type="EMBL" id="AIA64099.1"/>
    </source>
</evidence>
<accession>A0A060AFG8</accession>
<dbReference type="RefSeq" id="YP_009042578.1">
    <property type="nucleotide sequence ID" value="NC_024355.1"/>
</dbReference>
<sequence>MSNIDDKFDKILKNISNMTDEQIESINNGLKEKENRRNLILKKAKNKDFDLNKMFTETIEIFGSISTEDILYLYKDKYKHLYSSEEFMHQELESICKYINNFYNDNVMEYPPFYIETYFGMDIYLRYNNELFKYFYMQGQGTSEGFTKGGLDKKVKYCLNLNTDTIERI</sequence>
<dbReference type="GeneID" id="19685815"/>
<proteinExistence type="predicted"/>
<dbReference type="EMBL" id="KJ804259">
    <property type="protein sequence ID" value="AIA64099.1"/>
    <property type="molecule type" value="Genomic_DNA"/>
</dbReference>
<dbReference type="KEGG" id="vg:19685815"/>
<evidence type="ECO:0000313" key="2">
    <source>
        <dbReference type="Proteomes" id="UP000026999"/>
    </source>
</evidence>
<reference evidence="1 2" key="1">
    <citation type="journal article" date="2014" name="Genome Announc.">
        <title>Complete Genome Sequence of a Staphylococcus epidermidis Bacteriophage Isolated from the Anterior Nares of Humans.</title>
        <authorList>
            <person name="Aswani V.H."/>
            <person name="Tremblay D.M."/>
            <person name="Moineau S."/>
            <person name="Shukla S.K."/>
        </authorList>
    </citation>
    <scope>NUCLEOTIDE SEQUENCE [LARGE SCALE GENOMIC DNA]</scope>
</reference>
<organism evidence="1 2">
    <name type="scientific">Staphylococcus phage 6ec</name>
    <dbReference type="NCBI Taxonomy" id="1500386"/>
    <lineage>
        <taxon>Viruses</taxon>
        <taxon>Duplodnaviria</taxon>
        <taxon>Heunggongvirae</taxon>
        <taxon>Uroviricota</taxon>
        <taxon>Caudoviricetes</taxon>
        <taxon>Sextaecvirus</taxon>
        <taxon>Sextaecvirus sextaec</taxon>
    </lineage>
</organism>
<name>A0A060AFG8_9CAUD</name>